<proteinExistence type="predicted"/>
<feature type="transmembrane region" description="Helical" evidence="1">
    <location>
        <begin position="196"/>
        <end position="214"/>
    </location>
</feature>
<reference evidence="3 4" key="1">
    <citation type="submission" date="2017-04" db="EMBL/GenBank/DDBJ databases">
        <title>Novel microbial lineages endemic to geothermal iron-oxide mats fill important gaps in the evolutionary history of Archaea.</title>
        <authorList>
            <person name="Jay Z.J."/>
            <person name="Beam J.P."/>
            <person name="Dlakic M."/>
            <person name="Rusch D.B."/>
            <person name="Kozubal M.A."/>
            <person name="Inskeep W.P."/>
        </authorList>
    </citation>
    <scope>NUCLEOTIDE SEQUENCE [LARGE SCALE GENOMIC DNA]</scope>
    <source>
        <strain evidence="3">BE_D</strain>
    </source>
</reference>
<sequence>MNLKHASSYTLGVLQAGYSLIIFIDVLVNAVNFSLIKLGLAGSVGITLVLAPLLYAVLLGVGYTLRGKRILEDYKRNARDSLYLAWGYFGIALFTSIVIGVIILGFIVGAEGLNSLLRYEYPSTPIQAQTLTQTLALVALSLLVVGPAEETIFRGMVYGSLLDSFEWRNWRRLNIIQATAFGLAHLYYFYLLGPLGFVALAEIIGMGYGLGWAYYKCGGSLVGPIVVHGFWDASSFLLLYPTTLPLGGLLKLVFFLLIVSSLIKIVLRNRHYRFSAQLGFPPSNAPQA</sequence>
<evidence type="ECO:0000259" key="2">
    <source>
        <dbReference type="Pfam" id="PF02517"/>
    </source>
</evidence>
<feature type="transmembrane region" description="Helical" evidence="1">
    <location>
        <begin position="246"/>
        <end position="267"/>
    </location>
</feature>
<keyword evidence="1" id="KW-0472">Membrane</keyword>
<organism evidence="3 4">
    <name type="scientific">Candidatus Marsarchaeota G2 archaeon BE_D</name>
    <dbReference type="NCBI Taxonomy" id="1978158"/>
    <lineage>
        <taxon>Archaea</taxon>
        <taxon>Candidatus Marsarchaeota</taxon>
        <taxon>Candidatus Marsarchaeota group 2</taxon>
    </lineage>
</organism>
<accession>A0A2R6C5X1</accession>
<dbReference type="InterPro" id="IPR003675">
    <property type="entry name" value="Rce1/LyrA-like_dom"/>
</dbReference>
<keyword evidence="1" id="KW-0812">Transmembrane</keyword>
<dbReference type="Pfam" id="PF02517">
    <property type="entry name" value="Rce1-like"/>
    <property type="match status" value="1"/>
</dbReference>
<feature type="transmembrane region" description="Helical" evidence="1">
    <location>
        <begin position="86"/>
        <end position="110"/>
    </location>
</feature>
<dbReference type="GO" id="GO:0080120">
    <property type="term" value="P:CAAX-box protein maturation"/>
    <property type="evidence" value="ECO:0007669"/>
    <property type="project" value="UniProtKB-ARBA"/>
</dbReference>
<dbReference type="EMBL" id="NEXF01000551">
    <property type="protein sequence ID" value="PSO06244.1"/>
    <property type="molecule type" value="Genomic_DNA"/>
</dbReference>
<dbReference type="GO" id="GO:0004175">
    <property type="term" value="F:endopeptidase activity"/>
    <property type="evidence" value="ECO:0007669"/>
    <property type="project" value="UniProtKB-ARBA"/>
</dbReference>
<dbReference type="Proteomes" id="UP000242015">
    <property type="component" value="Unassembled WGS sequence"/>
</dbReference>
<feature type="transmembrane region" description="Helical" evidence="1">
    <location>
        <begin position="42"/>
        <end position="65"/>
    </location>
</feature>
<evidence type="ECO:0000313" key="4">
    <source>
        <dbReference type="Proteomes" id="UP000242015"/>
    </source>
</evidence>
<comment type="caution">
    <text evidence="3">The sequence shown here is derived from an EMBL/GenBank/DDBJ whole genome shotgun (WGS) entry which is preliminary data.</text>
</comment>
<protein>
    <recommendedName>
        <fullName evidence="2">CAAX prenyl protease 2/Lysostaphin resistance protein A-like domain-containing protein</fullName>
    </recommendedName>
</protein>
<feature type="transmembrane region" description="Helical" evidence="1">
    <location>
        <begin position="12"/>
        <end position="36"/>
    </location>
</feature>
<name>A0A2R6C5X1_9ARCH</name>
<feature type="domain" description="CAAX prenyl protease 2/Lysostaphin resistance protein A-like" evidence="2">
    <location>
        <begin position="134"/>
        <end position="233"/>
    </location>
</feature>
<feature type="transmembrane region" description="Helical" evidence="1">
    <location>
        <begin position="130"/>
        <end position="152"/>
    </location>
</feature>
<gene>
    <name evidence="3" type="ORF">B9Q04_17060</name>
</gene>
<evidence type="ECO:0000313" key="3">
    <source>
        <dbReference type="EMBL" id="PSO06244.1"/>
    </source>
</evidence>
<dbReference type="AlphaFoldDB" id="A0A2R6C5X1"/>
<evidence type="ECO:0000256" key="1">
    <source>
        <dbReference type="SAM" id="Phobius"/>
    </source>
</evidence>
<keyword evidence="1" id="KW-1133">Transmembrane helix</keyword>